<comment type="caution">
    <text evidence="1">The sequence shown here is derived from an EMBL/GenBank/DDBJ whole genome shotgun (WGS) entry which is preliminary data.</text>
</comment>
<dbReference type="STRING" id="641524.ADICYQ_5073"/>
<dbReference type="AlphaFoldDB" id="S7WP50"/>
<reference evidence="1 2" key="1">
    <citation type="journal article" date="2013" name="Genome Announc.">
        <title>Draft Genome Sequence of Cyclobacterium qasimii Strain M12-11BT, Isolated from Arctic Marine Sediment.</title>
        <authorList>
            <person name="Shivaji S."/>
            <person name="Ara S."/>
            <person name="Singh A."/>
            <person name="Kumar Pinnaka A."/>
        </authorList>
    </citation>
    <scope>NUCLEOTIDE SEQUENCE [LARGE SCALE GENOMIC DNA]</scope>
    <source>
        <strain evidence="1 2">M12-11B</strain>
    </source>
</reference>
<dbReference type="OrthoDB" id="947679at2"/>
<proteinExistence type="predicted"/>
<dbReference type="RefSeq" id="WP_020891968.1">
    <property type="nucleotide sequence ID" value="NZ_ATNM01000172.1"/>
</dbReference>
<evidence type="ECO:0000313" key="2">
    <source>
        <dbReference type="Proteomes" id="UP000014974"/>
    </source>
</evidence>
<dbReference type="EMBL" id="ATNM01000172">
    <property type="protein sequence ID" value="EPR65928.1"/>
    <property type="molecule type" value="Genomic_DNA"/>
</dbReference>
<dbReference type="Proteomes" id="UP000014974">
    <property type="component" value="Unassembled WGS sequence"/>
</dbReference>
<organism evidence="1 2">
    <name type="scientific">Cyclobacterium qasimii M12-11B</name>
    <dbReference type="NCBI Taxonomy" id="641524"/>
    <lineage>
        <taxon>Bacteria</taxon>
        <taxon>Pseudomonadati</taxon>
        <taxon>Bacteroidota</taxon>
        <taxon>Cytophagia</taxon>
        <taxon>Cytophagales</taxon>
        <taxon>Cyclobacteriaceae</taxon>
        <taxon>Cyclobacterium</taxon>
    </lineage>
</organism>
<dbReference type="InterPro" id="IPR011990">
    <property type="entry name" value="TPR-like_helical_dom_sf"/>
</dbReference>
<gene>
    <name evidence="1" type="ORF">ADICYQ_5073</name>
</gene>
<accession>S7WP50</accession>
<sequence>MKYFLAVVLLPLFGLSGFSQNLYDFENSAAFANYLRQTNQFDLAIPEYERLVFMKPGDLSLQKNLLAVYWEADLWDVGINRASSLYPNENQLPGELAFEYLALLFKNQQFNKAIDFSENNTNLKESERFFYSGTTYAINYEWKPAYEAYSHLEGSNFQSAQEYITITRQALDEKEKAQVSQPLCPQLYQVQANYTPETGKMAW</sequence>
<evidence type="ECO:0000313" key="1">
    <source>
        <dbReference type="EMBL" id="EPR65928.1"/>
    </source>
</evidence>
<dbReference type="SUPFAM" id="SSF48452">
    <property type="entry name" value="TPR-like"/>
    <property type="match status" value="1"/>
</dbReference>
<name>S7WP50_9BACT</name>
<protein>
    <submittedName>
        <fullName evidence="1">Uncharacterized protein</fullName>
    </submittedName>
</protein>